<keyword evidence="7 9" id="KW-0508">mRNA splicing</keyword>
<comment type="subunit">
    <text evidence="9">May be part of a spliceosome complex.</text>
</comment>
<comment type="caution">
    <text evidence="11">The sequence shown here is derived from an EMBL/GenBank/DDBJ whole genome shotgun (WGS) entry which is preliminary data.</text>
</comment>
<name>A0A4U0V1Z0_9PEZI</name>
<dbReference type="AlphaFoldDB" id="A0A4U0V1Z0"/>
<feature type="compositionally biased region" description="Basic and acidic residues" evidence="10">
    <location>
        <begin position="82"/>
        <end position="98"/>
    </location>
</feature>
<dbReference type="GO" id="GO:0000398">
    <property type="term" value="P:mRNA splicing, via spliceosome"/>
    <property type="evidence" value="ECO:0007669"/>
    <property type="project" value="UniProtKB-UniRule"/>
</dbReference>
<evidence type="ECO:0000256" key="4">
    <source>
        <dbReference type="ARBA" id="ARBA00014745"/>
    </source>
</evidence>
<evidence type="ECO:0000256" key="10">
    <source>
        <dbReference type="SAM" id="MobiDB-lite"/>
    </source>
</evidence>
<keyword evidence="5 9" id="KW-0507">mRNA processing</keyword>
<protein>
    <recommendedName>
        <fullName evidence="4 9">Pre-mRNA-splicing factor SYF2</fullName>
    </recommendedName>
</protein>
<proteinExistence type="inferred from homology"/>
<dbReference type="Pfam" id="PF08231">
    <property type="entry name" value="SYF2"/>
    <property type="match status" value="1"/>
</dbReference>
<dbReference type="PANTHER" id="PTHR13264:SF5">
    <property type="entry name" value="PRE-MRNA-SPLICING FACTOR SYF2"/>
    <property type="match status" value="1"/>
</dbReference>
<evidence type="ECO:0000256" key="6">
    <source>
        <dbReference type="ARBA" id="ARBA00022728"/>
    </source>
</evidence>
<sequence length="313" mass="35335">MPVTLKRKGSPSLEEDAESSKRRFAEEEVAPQTLGPGEAPLSPSEDPAPAPLAEQNETASTSTLPLDRASRFAALRARNQASHKENLRETKSEAKRASTDPTQLTALNRKRDIAQHKLLKAEVEESGEDFERKRAWDWTIEESERWDAKLAEKARGREGVAFQDYSREAGKVYERQVGMLEKAGFEERRGAYEKEKAAAVDRAVRAGGLEIVEAEDGELIAVDKDGSYYSTADSISHVQNKPERAAVDRLVADIKKAEEVRLKKRRERGMQDEGDRDVTYINEKNKQFNMKLARFYDKYTADIRESFERGTAI</sequence>
<keyword evidence="8 9" id="KW-0539">Nucleus</keyword>
<dbReference type="OrthoDB" id="199717at2759"/>
<feature type="compositionally biased region" description="Polar residues" evidence="10">
    <location>
        <begin position="55"/>
        <end position="64"/>
    </location>
</feature>
<feature type="region of interest" description="Disordered" evidence="10">
    <location>
        <begin position="1"/>
        <end position="109"/>
    </location>
</feature>
<keyword evidence="6 9" id="KW-0747">Spliceosome</keyword>
<evidence type="ECO:0000256" key="8">
    <source>
        <dbReference type="ARBA" id="ARBA00023242"/>
    </source>
</evidence>
<evidence type="ECO:0000313" key="11">
    <source>
        <dbReference type="EMBL" id="TKA41686.1"/>
    </source>
</evidence>
<dbReference type="EMBL" id="NAJP01000026">
    <property type="protein sequence ID" value="TKA41686.1"/>
    <property type="molecule type" value="Genomic_DNA"/>
</dbReference>
<organism evidence="11 12">
    <name type="scientific">Friedmanniomyces endolithicus</name>
    <dbReference type="NCBI Taxonomy" id="329885"/>
    <lineage>
        <taxon>Eukaryota</taxon>
        <taxon>Fungi</taxon>
        <taxon>Dikarya</taxon>
        <taxon>Ascomycota</taxon>
        <taxon>Pezizomycotina</taxon>
        <taxon>Dothideomycetes</taxon>
        <taxon>Dothideomycetidae</taxon>
        <taxon>Mycosphaerellales</taxon>
        <taxon>Teratosphaeriaceae</taxon>
        <taxon>Friedmanniomyces</taxon>
    </lineage>
</organism>
<evidence type="ECO:0000256" key="9">
    <source>
        <dbReference type="RuleBase" id="RU367148"/>
    </source>
</evidence>
<evidence type="ECO:0000256" key="3">
    <source>
        <dbReference type="ARBA" id="ARBA00010028"/>
    </source>
</evidence>
<evidence type="ECO:0000256" key="1">
    <source>
        <dbReference type="ARBA" id="ARBA00003777"/>
    </source>
</evidence>
<gene>
    <name evidence="11" type="ORF">B0A54_08112</name>
</gene>
<evidence type="ECO:0000313" key="12">
    <source>
        <dbReference type="Proteomes" id="UP000310066"/>
    </source>
</evidence>
<comment type="similarity">
    <text evidence="3 9">Belongs to the SYF2 family.</text>
</comment>
<comment type="function">
    <text evidence="1 9">Involved in pre-mRNA splicing.</text>
</comment>
<comment type="subcellular location">
    <subcellularLocation>
        <location evidence="2 9">Nucleus</location>
    </subcellularLocation>
</comment>
<dbReference type="Proteomes" id="UP000310066">
    <property type="component" value="Unassembled WGS sequence"/>
</dbReference>
<dbReference type="PANTHER" id="PTHR13264">
    <property type="entry name" value="GCIP-INTERACTING PROTEIN P29"/>
    <property type="match status" value="1"/>
</dbReference>
<dbReference type="InterPro" id="IPR013260">
    <property type="entry name" value="mRNA_splic_SYF2"/>
</dbReference>
<accession>A0A4U0V1Z0</accession>
<evidence type="ECO:0000256" key="7">
    <source>
        <dbReference type="ARBA" id="ARBA00023187"/>
    </source>
</evidence>
<dbReference type="GO" id="GO:0071014">
    <property type="term" value="C:post-mRNA release spliceosomal complex"/>
    <property type="evidence" value="ECO:0007669"/>
    <property type="project" value="TreeGrafter"/>
</dbReference>
<evidence type="ECO:0000256" key="5">
    <source>
        <dbReference type="ARBA" id="ARBA00022664"/>
    </source>
</evidence>
<dbReference type="STRING" id="329885.A0A4U0V1Z0"/>
<evidence type="ECO:0000256" key="2">
    <source>
        <dbReference type="ARBA" id="ARBA00004123"/>
    </source>
</evidence>
<dbReference type="GO" id="GO:0071013">
    <property type="term" value="C:catalytic step 2 spliceosome"/>
    <property type="evidence" value="ECO:0007669"/>
    <property type="project" value="TreeGrafter"/>
</dbReference>
<reference evidence="11 12" key="1">
    <citation type="submission" date="2017-03" db="EMBL/GenBank/DDBJ databases">
        <title>Genomes of endolithic fungi from Antarctica.</title>
        <authorList>
            <person name="Coleine C."/>
            <person name="Masonjones S."/>
            <person name="Stajich J.E."/>
        </authorList>
    </citation>
    <scope>NUCLEOTIDE SEQUENCE [LARGE SCALE GENOMIC DNA]</scope>
    <source>
        <strain evidence="11 12">CCFEE 5311</strain>
    </source>
</reference>
<dbReference type="GO" id="GO:0000974">
    <property type="term" value="C:Prp19 complex"/>
    <property type="evidence" value="ECO:0007669"/>
    <property type="project" value="TreeGrafter"/>
</dbReference>